<keyword evidence="10" id="KW-1185">Reference proteome</keyword>
<feature type="domain" description="ABC transmembrane type-1" evidence="8">
    <location>
        <begin position="94"/>
        <end position="284"/>
    </location>
</feature>
<dbReference type="InterPro" id="IPR035906">
    <property type="entry name" value="MetI-like_sf"/>
</dbReference>
<feature type="transmembrane region" description="Helical" evidence="7">
    <location>
        <begin position="159"/>
        <end position="179"/>
    </location>
</feature>
<dbReference type="Gene3D" id="1.10.3720.10">
    <property type="entry name" value="MetI-like"/>
    <property type="match status" value="1"/>
</dbReference>
<feature type="transmembrane region" description="Helical" evidence="7">
    <location>
        <begin position="33"/>
        <end position="54"/>
    </location>
</feature>
<feature type="transmembrane region" description="Helical" evidence="7">
    <location>
        <begin position="263"/>
        <end position="284"/>
    </location>
</feature>
<comment type="subcellular location">
    <subcellularLocation>
        <location evidence="1 7">Cell membrane</location>
        <topology evidence="1 7">Multi-pass membrane protein</topology>
    </subcellularLocation>
</comment>
<keyword evidence="4 7" id="KW-0812">Transmembrane</keyword>
<dbReference type="PROSITE" id="PS50928">
    <property type="entry name" value="ABC_TM1"/>
    <property type="match status" value="1"/>
</dbReference>
<feature type="transmembrane region" description="Helical" evidence="7">
    <location>
        <begin position="131"/>
        <end position="153"/>
    </location>
</feature>
<organism evidence="9 10">
    <name type="scientific">Caldalkalibacillus horti</name>
    <dbReference type="NCBI Taxonomy" id="77523"/>
    <lineage>
        <taxon>Bacteria</taxon>
        <taxon>Bacillati</taxon>
        <taxon>Bacillota</taxon>
        <taxon>Bacilli</taxon>
        <taxon>Bacillales</taxon>
        <taxon>Bacillaceae</taxon>
        <taxon>Caldalkalibacillus</taxon>
    </lineage>
</organism>
<evidence type="ECO:0000256" key="2">
    <source>
        <dbReference type="ARBA" id="ARBA00022448"/>
    </source>
</evidence>
<evidence type="ECO:0000256" key="6">
    <source>
        <dbReference type="ARBA" id="ARBA00023136"/>
    </source>
</evidence>
<evidence type="ECO:0000256" key="4">
    <source>
        <dbReference type="ARBA" id="ARBA00022692"/>
    </source>
</evidence>
<dbReference type="SUPFAM" id="SSF161098">
    <property type="entry name" value="MetI-like"/>
    <property type="match status" value="1"/>
</dbReference>
<keyword evidence="5 7" id="KW-1133">Transmembrane helix</keyword>
<comment type="caution">
    <text evidence="9">The sequence shown here is derived from an EMBL/GenBank/DDBJ whole genome shotgun (WGS) entry which is preliminary data.</text>
</comment>
<comment type="similarity">
    <text evidence="7">Belongs to the binding-protein-dependent transport system permease family.</text>
</comment>
<proteinExistence type="inferred from homology"/>
<dbReference type="EMBL" id="JAUSTY010000001">
    <property type="protein sequence ID" value="MDQ0164315.1"/>
    <property type="molecule type" value="Genomic_DNA"/>
</dbReference>
<evidence type="ECO:0000259" key="8">
    <source>
        <dbReference type="PROSITE" id="PS50928"/>
    </source>
</evidence>
<evidence type="ECO:0000313" key="10">
    <source>
        <dbReference type="Proteomes" id="UP001235840"/>
    </source>
</evidence>
<evidence type="ECO:0000256" key="3">
    <source>
        <dbReference type="ARBA" id="ARBA00022475"/>
    </source>
</evidence>
<feature type="transmembrane region" description="Helical" evidence="7">
    <location>
        <begin position="217"/>
        <end position="238"/>
    </location>
</feature>
<dbReference type="PANTHER" id="PTHR43744">
    <property type="entry name" value="ABC TRANSPORTER PERMEASE PROTEIN MG189-RELATED-RELATED"/>
    <property type="match status" value="1"/>
</dbReference>
<accession>A0ABT9VTV0</accession>
<dbReference type="InterPro" id="IPR000515">
    <property type="entry name" value="MetI-like"/>
</dbReference>
<evidence type="ECO:0000313" key="9">
    <source>
        <dbReference type="EMBL" id="MDQ0164315.1"/>
    </source>
</evidence>
<keyword evidence="9" id="KW-0762">Sugar transport</keyword>
<gene>
    <name evidence="9" type="ORF">J2S11_000214</name>
</gene>
<reference evidence="9 10" key="1">
    <citation type="submission" date="2023-07" db="EMBL/GenBank/DDBJ databases">
        <title>Genomic Encyclopedia of Type Strains, Phase IV (KMG-IV): sequencing the most valuable type-strain genomes for metagenomic binning, comparative biology and taxonomic classification.</title>
        <authorList>
            <person name="Goeker M."/>
        </authorList>
    </citation>
    <scope>NUCLEOTIDE SEQUENCE [LARGE SCALE GENOMIC DNA]</scope>
    <source>
        <strain evidence="9 10">DSM 12751</strain>
    </source>
</reference>
<dbReference type="RefSeq" id="WP_307389736.1">
    <property type="nucleotide sequence ID" value="NZ_BAAADK010000009.1"/>
</dbReference>
<name>A0ABT9VTV0_9BACI</name>
<protein>
    <submittedName>
        <fullName evidence="9">Multiple sugar transport system permease protein</fullName>
    </submittedName>
</protein>
<keyword evidence="3" id="KW-1003">Cell membrane</keyword>
<feature type="transmembrane region" description="Helical" evidence="7">
    <location>
        <begin position="98"/>
        <end position="119"/>
    </location>
</feature>
<dbReference type="PANTHER" id="PTHR43744:SF12">
    <property type="entry name" value="ABC TRANSPORTER PERMEASE PROTEIN MG189-RELATED"/>
    <property type="match status" value="1"/>
</dbReference>
<keyword evidence="2 7" id="KW-0813">Transport</keyword>
<evidence type="ECO:0000256" key="1">
    <source>
        <dbReference type="ARBA" id="ARBA00004651"/>
    </source>
</evidence>
<evidence type="ECO:0000256" key="5">
    <source>
        <dbReference type="ARBA" id="ARBA00022989"/>
    </source>
</evidence>
<dbReference type="Proteomes" id="UP001235840">
    <property type="component" value="Unassembled WGS sequence"/>
</dbReference>
<evidence type="ECO:0000256" key="7">
    <source>
        <dbReference type="RuleBase" id="RU363032"/>
    </source>
</evidence>
<dbReference type="CDD" id="cd06261">
    <property type="entry name" value="TM_PBP2"/>
    <property type="match status" value="1"/>
</dbReference>
<sequence>MQINTNPAPLQQQLQEDLQAEQKRIRKRILFRVISYGLLIGWVIITMIPLYWMFISSFRDTAISASFRPEWFPSNMSISTYIRFLTTTDAIRWLLNSLYVSTILTISNVIFASLAGYAFAKLKFPGRNTIFWVLLATMMIPAQVTLIPVYIMVVNVFNLGNTYTAIMLPMIVSVGNIFLMKQYMSTLPSTLIDAARIDGCSELRVFRKVILPISKPGLAVLAIFTFVATWNEFFWPFLVTQSSSMRTIQVGLASFKFQDATDYGALMAGSVLAALPMFILFFALQRYFLQGITIGAVKG</sequence>
<dbReference type="Pfam" id="PF00528">
    <property type="entry name" value="BPD_transp_1"/>
    <property type="match status" value="1"/>
</dbReference>
<keyword evidence="6 7" id="KW-0472">Membrane</keyword>